<reference evidence="1 2" key="1">
    <citation type="submission" date="2013-01" db="EMBL/GenBank/DDBJ databases">
        <authorList>
            <person name="Harkins D.M."/>
            <person name="Durkin A.S."/>
            <person name="Brinkac L.M."/>
            <person name="Haft D.H."/>
            <person name="Selengut J.D."/>
            <person name="Sanka R."/>
            <person name="DePew J."/>
            <person name="Purushe J."/>
            <person name="Chanthongthip A."/>
            <person name="Lattana O."/>
            <person name="Phetsouvanh R."/>
            <person name="Newton P.N."/>
            <person name="Vinetz J.M."/>
            <person name="Sutton G.G."/>
            <person name="Nierman W.C."/>
            <person name="Fouts D.E."/>
        </authorList>
    </citation>
    <scope>NUCLEOTIDE SEQUENCE [LARGE SCALE GENOMIC DNA]</scope>
    <source>
        <strain evidence="1 2">UI 13098</strain>
    </source>
</reference>
<evidence type="ECO:0000313" key="2">
    <source>
        <dbReference type="Proteomes" id="UP000012118"/>
    </source>
</evidence>
<dbReference type="EMBL" id="AHNU02000069">
    <property type="protein sequence ID" value="EMN88888.1"/>
    <property type="molecule type" value="Genomic_DNA"/>
</dbReference>
<dbReference type="Proteomes" id="UP000012118">
    <property type="component" value="Unassembled WGS sequence"/>
</dbReference>
<gene>
    <name evidence="1" type="ORF">LEP1GSC108_2446</name>
</gene>
<dbReference type="AlphaFoldDB" id="M6Q8B2"/>
<proteinExistence type="predicted"/>
<accession>M6Q8B2</accession>
<name>M6Q8B2_9LEPT</name>
<comment type="caution">
    <text evidence="1">The sequence shown here is derived from an EMBL/GenBank/DDBJ whole genome shotgun (WGS) entry which is preliminary data.</text>
</comment>
<sequence length="144" mass="16829">MTLDEISCKFLDLRKIAYNRILCQSDFEKFIHSIIPKQIPKVYLEGYSELIQMIKRLPWPSSPQLIWTSNAHNSDEVFKTWAAEKIEKGSKLVIGQHGGNYGIAKWSFNEDHDVEISDRYLSWGWDDLSKNRSQNSLYFESVIL</sequence>
<evidence type="ECO:0000313" key="1">
    <source>
        <dbReference type="EMBL" id="EMN88888.1"/>
    </source>
</evidence>
<protein>
    <submittedName>
        <fullName evidence="1">Uncharacterized protein</fullName>
    </submittedName>
</protein>
<organism evidence="1 2">
    <name type="scientific">Leptospira weilii str. UI 13098</name>
    <dbReference type="NCBI Taxonomy" id="1088542"/>
    <lineage>
        <taxon>Bacteria</taxon>
        <taxon>Pseudomonadati</taxon>
        <taxon>Spirochaetota</taxon>
        <taxon>Spirochaetia</taxon>
        <taxon>Leptospirales</taxon>
        <taxon>Leptospiraceae</taxon>
        <taxon>Leptospira</taxon>
    </lineage>
</organism>
<keyword evidence="2" id="KW-1185">Reference proteome</keyword>